<organism evidence="2 3">
    <name type="scientific">Undibacterium luofuense</name>
    <dbReference type="NCBI Taxonomy" id="2828733"/>
    <lineage>
        <taxon>Bacteria</taxon>
        <taxon>Pseudomonadati</taxon>
        <taxon>Pseudomonadota</taxon>
        <taxon>Betaproteobacteria</taxon>
        <taxon>Burkholderiales</taxon>
        <taxon>Oxalobacteraceae</taxon>
        <taxon>Undibacterium</taxon>
    </lineage>
</organism>
<feature type="signal peptide" evidence="1">
    <location>
        <begin position="1"/>
        <end position="23"/>
    </location>
</feature>
<sequence length="207" mass="22465">MKTKLIATIALLSSFMMSGTAMAQQNYLDEIAQRACTCVDKVQTNGLGENEITMQMGVCILQSVGPNDRDKIMNDYKININDPMKDGQRAGALIGTRMAAICPATVVKLSTIAKEAGSGGSVTGNIIKVDSDGFVTFSVKENAGNTQKYVWLFPTKGGLDLPSIYSSMTGKTVTLKYETKNIFDPRVGDYRQVRIITQITEGFAKVQ</sequence>
<feature type="chain" id="PRO_5036677237" evidence="1">
    <location>
        <begin position="24"/>
        <end position="207"/>
    </location>
</feature>
<keyword evidence="3" id="KW-1185">Reference proteome</keyword>
<comment type="caution">
    <text evidence="2">The sequence shown here is derived from an EMBL/GenBank/DDBJ whole genome shotgun (WGS) entry which is preliminary data.</text>
</comment>
<proteinExistence type="predicted"/>
<gene>
    <name evidence="2" type="ORF">KDM89_10510</name>
</gene>
<name>A0A941DKN3_9BURK</name>
<protein>
    <submittedName>
        <fullName evidence="2">Uncharacterized protein</fullName>
    </submittedName>
</protein>
<evidence type="ECO:0000256" key="1">
    <source>
        <dbReference type="SAM" id="SignalP"/>
    </source>
</evidence>
<keyword evidence="1" id="KW-0732">Signal</keyword>
<reference evidence="2" key="1">
    <citation type="submission" date="2021-04" db="EMBL/GenBank/DDBJ databases">
        <title>novel species isolated from subtropical streams in China.</title>
        <authorList>
            <person name="Lu H."/>
        </authorList>
    </citation>
    <scope>NUCLEOTIDE SEQUENCE</scope>
    <source>
        <strain evidence="2">LFS511W</strain>
    </source>
</reference>
<evidence type="ECO:0000313" key="3">
    <source>
        <dbReference type="Proteomes" id="UP000680067"/>
    </source>
</evidence>
<evidence type="ECO:0000313" key="2">
    <source>
        <dbReference type="EMBL" id="MBR7782578.1"/>
    </source>
</evidence>
<dbReference type="Proteomes" id="UP000680067">
    <property type="component" value="Unassembled WGS sequence"/>
</dbReference>
<accession>A0A941DKN3</accession>
<dbReference type="RefSeq" id="WP_212687879.1">
    <property type="nucleotide sequence ID" value="NZ_JAGSPN010000006.1"/>
</dbReference>
<dbReference type="EMBL" id="JAGSPN010000006">
    <property type="protein sequence ID" value="MBR7782578.1"/>
    <property type="molecule type" value="Genomic_DNA"/>
</dbReference>
<dbReference type="AlphaFoldDB" id="A0A941DKN3"/>